<dbReference type="PROSITE" id="PS50111">
    <property type="entry name" value="CHEMOTAXIS_TRANSDUC_2"/>
    <property type="match status" value="1"/>
</dbReference>
<keyword evidence="4" id="KW-0472">Membrane</keyword>
<comment type="caution">
    <text evidence="7">The sequence shown here is derived from an EMBL/GenBank/DDBJ whole genome shotgun (WGS) entry which is preliminary data.</text>
</comment>
<evidence type="ECO:0000256" key="2">
    <source>
        <dbReference type="ARBA" id="ARBA00029447"/>
    </source>
</evidence>
<dbReference type="RefSeq" id="WP_150042541.1">
    <property type="nucleotide sequence ID" value="NZ_OW485601.1"/>
</dbReference>
<feature type="transmembrane region" description="Helical" evidence="4">
    <location>
        <begin position="188"/>
        <end position="211"/>
    </location>
</feature>
<keyword evidence="4" id="KW-0812">Transmembrane</keyword>
<dbReference type="Pfam" id="PF00672">
    <property type="entry name" value="HAMP"/>
    <property type="match status" value="1"/>
</dbReference>
<evidence type="ECO:0000256" key="1">
    <source>
        <dbReference type="ARBA" id="ARBA00023224"/>
    </source>
</evidence>
<dbReference type="OrthoDB" id="2489132at2"/>
<evidence type="ECO:0000259" key="6">
    <source>
        <dbReference type="PROSITE" id="PS50885"/>
    </source>
</evidence>
<dbReference type="Pfam" id="PF00015">
    <property type="entry name" value="MCPsignal"/>
    <property type="match status" value="1"/>
</dbReference>
<dbReference type="SUPFAM" id="SSF58104">
    <property type="entry name" value="Methyl-accepting chemotaxis protein (MCP) signaling domain"/>
    <property type="match status" value="1"/>
</dbReference>
<dbReference type="PRINTS" id="PR00260">
    <property type="entry name" value="CHEMTRNSDUCR"/>
</dbReference>
<keyword evidence="4" id="KW-1133">Transmembrane helix</keyword>
<dbReference type="Pfam" id="PF07238">
    <property type="entry name" value="PilZ"/>
    <property type="match status" value="1"/>
</dbReference>
<protein>
    <submittedName>
        <fullName evidence="7">Methyl-accepting chemotaxis protein</fullName>
    </submittedName>
</protein>
<evidence type="ECO:0000256" key="3">
    <source>
        <dbReference type="PROSITE-ProRule" id="PRU00284"/>
    </source>
</evidence>
<feature type="domain" description="Methyl-accepting transducer" evidence="5">
    <location>
        <begin position="306"/>
        <end position="528"/>
    </location>
</feature>
<gene>
    <name evidence="7" type="ORF">F1189_19495</name>
</gene>
<dbReference type="Gene3D" id="2.40.10.220">
    <property type="entry name" value="predicted glycosyltransferase like domains"/>
    <property type="match status" value="1"/>
</dbReference>
<dbReference type="PANTHER" id="PTHR32089">
    <property type="entry name" value="METHYL-ACCEPTING CHEMOTAXIS PROTEIN MCPB"/>
    <property type="match status" value="1"/>
</dbReference>
<dbReference type="GO" id="GO:0007165">
    <property type="term" value="P:signal transduction"/>
    <property type="evidence" value="ECO:0007669"/>
    <property type="project" value="UniProtKB-KW"/>
</dbReference>
<organism evidence="7 8">
    <name type="scientific">Rhodovastum atsumiense</name>
    <dbReference type="NCBI Taxonomy" id="504468"/>
    <lineage>
        <taxon>Bacteria</taxon>
        <taxon>Pseudomonadati</taxon>
        <taxon>Pseudomonadota</taxon>
        <taxon>Alphaproteobacteria</taxon>
        <taxon>Acetobacterales</taxon>
        <taxon>Acetobacteraceae</taxon>
        <taxon>Rhodovastum</taxon>
    </lineage>
</organism>
<comment type="similarity">
    <text evidence="2">Belongs to the methyl-accepting chemotaxis (MCP) protein family.</text>
</comment>
<evidence type="ECO:0000313" key="8">
    <source>
        <dbReference type="Proteomes" id="UP000325255"/>
    </source>
</evidence>
<evidence type="ECO:0000259" key="5">
    <source>
        <dbReference type="PROSITE" id="PS50111"/>
    </source>
</evidence>
<dbReference type="Gene3D" id="6.10.340.10">
    <property type="match status" value="1"/>
</dbReference>
<name>A0A5M6IQ75_9PROT</name>
<dbReference type="AlphaFoldDB" id="A0A5M6IQ75"/>
<dbReference type="InterPro" id="IPR004089">
    <property type="entry name" value="MCPsignal_dom"/>
</dbReference>
<feature type="domain" description="HAMP" evidence="6">
    <location>
        <begin position="213"/>
        <end position="266"/>
    </location>
</feature>
<dbReference type="PROSITE" id="PS50885">
    <property type="entry name" value="HAMP"/>
    <property type="match status" value="1"/>
</dbReference>
<dbReference type="GO" id="GO:0016020">
    <property type="term" value="C:membrane"/>
    <property type="evidence" value="ECO:0007669"/>
    <property type="project" value="InterPro"/>
</dbReference>
<dbReference type="PANTHER" id="PTHR32089:SF112">
    <property type="entry name" value="LYSOZYME-LIKE PROTEIN-RELATED"/>
    <property type="match status" value="1"/>
</dbReference>
<accession>A0A5M6IQ75</accession>
<keyword evidence="1 3" id="KW-0807">Transducer</keyword>
<dbReference type="Proteomes" id="UP000325255">
    <property type="component" value="Unassembled WGS sequence"/>
</dbReference>
<evidence type="ECO:0000256" key="4">
    <source>
        <dbReference type="SAM" id="Phobius"/>
    </source>
</evidence>
<dbReference type="InterPro" id="IPR003660">
    <property type="entry name" value="HAMP_dom"/>
</dbReference>
<proteinExistence type="inferred from homology"/>
<dbReference type="GO" id="GO:0035438">
    <property type="term" value="F:cyclic-di-GMP binding"/>
    <property type="evidence" value="ECO:0007669"/>
    <property type="project" value="InterPro"/>
</dbReference>
<reference evidence="7 8" key="1">
    <citation type="submission" date="2019-09" db="EMBL/GenBank/DDBJ databases">
        <title>Genome sequence of Rhodovastum atsumiense, a diverse member of the Acetobacteraceae family of non-sulfur purple photosynthetic bacteria.</title>
        <authorList>
            <person name="Meyer T."/>
            <person name="Kyndt J."/>
        </authorList>
    </citation>
    <scope>NUCLEOTIDE SEQUENCE [LARGE SCALE GENOMIC DNA]</scope>
    <source>
        <strain evidence="7 8">DSM 21279</strain>
    </source>
</reference>
<evidence type="ECO:0000313" key="7">
    <source>
        <dbReference type="EMBL" id="KAA5610411.1"/>
    </source>
</evidence>
<dbReference type="EMBL" id="VWPK01000033">
    <property type="protein sequence ID" value="KAA5610411.1"/>
    <property type="molecule type" value="Genomic_DNA"/>
</dbReference>
<dbReference type="InterPro" id="IPR004090">
    <property type="entry name" value="Chemotax_Me-accpt_rcpt"/>
</dbReference>
<dbReference type="GO" id="GO:0004888">
    <property type="term" value="F:transmembrane signaling receptor activity"/>
    <property type="evidence" value="ECO:0007669"/>
    <property type="project" value="InterPro"/>
</dbReference>
<dbReference type="Gene3D" id="1.10.287.950">
    <property type="entry name" value="Methyl-accepting chemotaxis protein"/>
    <property type="match status" value="1"/>
</dbReference>
<dbReference type="GO" id="GO:0006935">
    <property type="term" value="P:chemotaxis"/>
    <property type="evidence" value="ECO:0007669"/>
    <property type="project" value="InterPro"/>
</dbReference>
<dbReference type="SMART" id="SM00304">
    <property type="entry name" value="HAMP"/>
    <property type="match status" value="1"/>
</dbReference>
<dbReference type="InterPro" id="IPR009875">
    <property type="entry name" value="PilZ_domain"/>
</dbReference>
<sequence>MPLRLPASIGARVTAALLVLGGVALGGAGATYLAMAAQAERVAALTRAEDGPMLVERLRAAVYAVVMESRGLYIARDARQATGFAKNLNGHLAGIEADWRRLQAVLPATERARTAGLGGAIGDFVRLRTELARIGVEQGAAAADRLGNNDANRSVREAFSRGLDELARVTDAAVKRLEEETITAGHTLALTLLATTGPAVLGVLGVTLWLIRRGISLPLRRLAGAIDEMAQGKLDEVVLPPPGRDEAGHIAAAAAVFLRQLRRSRELEAEAAAQRGTAARRQSAMDRHTQDFGTSISGVMGALAGSAGSMHAAAETMARAAAEMRSQAGLTAEGAGHAAQRLGAMAGAIGELTGSIAQVSREAATAAQVAGAAVQRAEASQEKMRSLAEVTTRIGEVTGMISTIAGQTNLLALNATIEAARAGDAGRGFAVVAGEVKALATQTARATQEISGQIEAVRGATAESVAVMSDVAQIIGRMQEVATVIAAAVAQQDAAARDIAASVQAVSASAHQTTEAMQAVAGMAEEVGGVSRQVLGSAGGIGEETTRLRGELDQFLAAVRDEGGERRRYERLPGNGAVAKLHAEGRAAASATIQDISRGGIAVLCDWTLAGGAEVVLDLPGAGGPVATRVVRATGTVLMLVFRQDSETLGRVDRALAAITGLRGAA</sequence>
<dbReference type="SMART" id="SM00283">
    <property type="entry name" value="MA"/>
    <property type="match status" value="1"/>
</dbReference>
<keyword evidence="8" id="KW-1185">Reference proteome</keyword>